<dbReference type="PANTHER" id="PTHR24252:SF7">
    <property type="entry name" value="HYALIN"/>
    <property type="match status" value="1"/>
</dbReference>
<evidence type="ECO:0000259" key="15">
    <source>
        <dbReference type="PROSITE" id="PS50240"/>
    </source>
</evidence>
<dbReference type="InterPro" id="IPR036364">
    <property type="entry name" value="SEA_dom_sf"/>
</dbReference>
<feature type="region of interest" description="Disordered" evidence="12">
    <location>
        <begin position="437"/>
        <end position="464"/>
    </location>
</feature>
<accession>A0A0L7R3U7</accession>
<dbReference type="SUPFAM" id="SSF57424">
    <property type="entry name" value="LDL receptor-like module"/>
    <property type="match status" value="3"/>
</dbReference>
<keyword evidence="17" id="KW-1185">Reference proteome</keyword>
<keyword evidence="6" id="KW-0735">Signal-anchor</keyword>
<keyword evidence="8 13" id="KW-0472">Membrane</keyword>
<dbReference type="PROSITE" id="PS00134">
    <property type="entry name" value="TRYPSIN_HIS"/>
    <property type="match status" value="1"/>
</dbReference>
<feature type="region of interest" description="Disordered" evidence="12">
    <location>
        <begin position="878"/>
        <end position="911"/>
    </location>
</feature>
<feature type="disulfide bond" evidence="10">
    <location>
        <begin position="1200"/>
        <end position="1215"/>
    </location>
</feature>
<keyword evidence="2 11" id="KW-0645">Protease</keyword>
<dbReference type="Pfam" id="PF01390">
    <property type="entry name" value="SEA"/>
    <property type="match status" value="1"/>
</dbReference>
<dbReference type="OrthoDB" id="5985572at2759"/>
<protein>
    <submittedName>
        <fullName evidence="16">Enteropeptidase</fullName>
    </submittedName>
</protein>
<feature type="domain" description="SEA" evidence="14">
    <location>
        <begin position="94"/>
        <end position="215"/>
    </location>
</feature>
<feature type="region of interest" description="Disordered" evidence="12">
    <location>
        <begin position="287"/>
        <end position="337"/>
    </location>
</feature>
<keyword evidence="3 13" id="KW-0812">Transmembrane</keyword>
<evidence type="ECO:0000256" key="1">
    <source>
        <dbReference type="ARBA" id="ARBA00004606"/>
    </source>
</evidence>
<dbReference type="GO" id="GO:0004252">
    <property type="term" value="F:serine-type endopeptidase activity"/>
    <property type="evidence" value="ECO:0007669"/>
    <property type="project" value="InterPro"/>
</dbReference>
<reference evidence="16 17" key="1">
    <citation type="submission" date="2015-07" db="EMBL/GenBank/DDBJ databases">
        <title>The genome of Habropoda laboriosa.</title>
        <authorList>
            <person name="Pan H."/>
            <person name="Kapheim K."/>
        </authorList>
    </citation>
    <scope>NUCLEOTIDE SEQUENCE [LARGE SCALE GENOMIC DNA]</scope>
    <source>
        <strain evidence="16">0110345459</strain>
    </source>
</reference>
<dbReference type="InterPro" id="IPR023415">
    <property type="entry name" value="LDLR_class-A_CS"/>
</dbReference>
<dbReference type="PROSITE" id="PS00135">
    <property type="entry name" value="TRYPSIN_SER"/>
    <property type="match status" value="1"/>
</dbReference>
<feature type="compositionally biased region" description="Basic and acidic residues" evidence="12">
    <location>
        <begin position="1020"/>
        <end position="1029"/>
    </location>
</feature>
<name>A0A0L7R3U7_9HYME</name>
<feature type="region of interest" description="Disordered" evidence="12">
    <location>
        <begin position="683"/>
        <end position="702"/>
    </location>
</feature>
<feature type="disulfide bond" evidence="10">
    <location>
        <begin position="1724"/>
        <end position="1739"/>
    </location>
</feature>
<evidence type="ECO:0000256" key="6">
    <source>
        <dbReference type="ARBA" id="ARBA00022968"/>
    </source>
</evidence>
<evidence type="ECO:0000256" key="11">
    <source>
        <dbReference type="RuleBase" id="RU363034"/>
    </source>
</evidence>
<dbReference type="CDD" id="cd00112">
    <property type="entry name" value="LDLa"/>
    <property type="match status" value="3"/>
</dbReference>
<evidence type="ECO:0000256" key="3">
    <source>
        <dbReference type="ARBA" id="ARBA00022692"/>
    </source>
</evidence>
<evidence type="ECO:0000256" key="7">
    <source>
        <dbReference type="ARBA" id="ARBA00022989"/>
    </source>
</evidence>
<evidence type="ECO:0000256" key="13">
    <source>
        <dbReference type="SAM" id="Phobius"/>
    </source>
</evidence>
<dbReference type="InterPro" id="IPR009003">
    <property type="entry name" value="Peptidase_S1_PA"/>
</dbReference>
<comment type="caution">
    <text evidence="10">Lacks conserved residue(s) required for the propagation of feature annotation.</text>
</comment>
<evidence type="ECO:0000256" key="12">
    <source>
        <dbReference type="SAM" id="MobiDB-lite"/>
    </source>
</evidence>
<dbReference type="CDD" id="cd00190">
    <property type="entry name" value="Tryp_SPc"/>
    <property type="match status" value="1"/>
</dbReference>
<feature type="region of interest" description="Disordered" evidence="12">
    <location>
        <begin position="248"/>
        <end position="267"/>
    </location>
</feature>
<feature type="disulfide bond" evidence="10">
    <location>
        <begin position="1119"/>
        <end position="1137"/>
    </location>
</feature>
<evidence type="ECO:0000256" key="8">
    <source>
        <dbReference type="ARBA" id="ARBA00023136"/>
    </source>
</evidence>
<keyword evidence="5 11" id="KW-0720">Serine protease</keyword>
<evidence type="ECO:0000256" key="5">
    <source>
        <dbReference type="ARBA" id="ARBA00022825"/>
    </source>
</evidence>
<dbReference type="InterPro" id="IPR018114">
    <property type="entry name" value="TRYPSIN_HIS"/>
</dbReference>
<feature type="compositionally biased region" description="Basic and acidic residues" evidence="12">
    <location>
        <begin position="931"/>
        <end position="949"/>
    </location>
</feature>
<keyword evidence="9 10" id="KW-1015">Disulfide bond</keyword>
<dbReference type="InterPro" id="IPR000082">
    <property type="entry name" value="SEA_dom"/>
</dbReference>
<feature type="compositionally biased region" description="Low complexity" evidence="12">
    <location>
        <begin position="328"/>
        <end position="337"/>
    </location>
</feature>
<proteinExistence type="predicted"/>
<feature type="compositionally biased region" description="Polar residues" evidence="12">
    <location>
        <begin position="287"/>
        <end position="320"/>
    </location>
</feature>
<feature type="compositionally biased region" description="Basic and acidic residues" evidence="12">
    <location>
        <begin position="890"/>
        <end position="904"/>
    </location>
</feature>
<evidence type="ECO:0000313" key="17">
    <source>
        <dbReference type="Proteomes" id="UP000053825"/>
    </source>
</evidence>
<dbReference type="InterPro" id="IPR036055">
    <property type="entry name" value="LDL_receptor-like_sf"/>
</dbReference>
<dbReference type="Gene3D" id="4.10.400.10">
    <property type="entry name" value="Low-density Lipoprotein Receptor"/>
    <property type="match status" value="2"/>
</dbReference>
<dbReference type="PROSITE" id="PS50024">
    <property type="entry name" value="SEA"/>
    <property type="match status" value="1"/>
</dbReference>
<dbReference type="PRINTS" id="PR00722">
    <property type="entry name" value="CHYMOTRYPSIN"/>
</dbReference>
<dbReference type="GO" id="GO:0016020">
    <property type="term" value="C:membrane"/>
    <property type="evidence" value="ECO:0007669"/>
    <property type="project" value="UniProtKB-SubCell"/>
</dbReference>
<gene>
    <name evidence="16" type="ORF">WH47_10084</name>
</gene>
<sequence length="1743" mass="195612">MASMCGSSKSYPAINTGSYYRPSGYPYQNDYYLPPRSTWSRVSPQQTKQHRGSTTWKVGSAMLIVSAMLVLIAVFAIAGLALWMGALRTDSKNAIVGFSCSFRVAKGEKYNPMLKLNTSMVFREKERKYKNIFELLFRRSVISTAYKQTIIDKFENGILKVFFRIYLDRRKIPRSITNVEDTIKDIIAKETYSSSSLFKDMELDLTSVSVKRINQEVPGSQKQTQQKNAMITKNGLLRPTRNNSLITSSKAKSKPTKIESTEPDIDFSNIPTIQGTYKATHVNLTSTKNQTSTQDPMKVQSNARNTTKVSLSPEKTTSKLASIEDTTEASQSSTQTTAKIKEQVHYTVHNESFNDTAAETVRNVTATSTSPTTQTKDEDLFKDFHKPDFETSPWKPIIPEYVNTELKLLPDNVGKATKVNYKVNTTDVNLRDVVLSTTAKTPQENDETKVPEPSTPRTKLPEPPELLNTYMDVPGMSTFDIGDSDFPRDRIVPQEMVNFRVNGKFKNKIPGLLEDGQIFTEPTPSKFDDDERPEIEVAGQLPSETYDIKLRTSAQPERTEFSFTRPDRFANENETDWRTPSSQMYTITDTVGVAEPVSDMDAELEARNRYSDTQAIGKHRNNALQDRKVDKNTQEPVYTSYKTPDLNGAGIRPSLIESSGTLKPFRHTIPVDKIASVVSYNKNEKENLSSEESSQERNATEEEAVKVFPVNLKEVVTLETIKHEDGNTEASARIEMSEHTEPTKSSTAESIIDDDKFLKLSTTEVYSEMIHPLYNNVDKLVVKNEGTKEAPPRRMTMNISRNSTFIEIDTLKHTPGEVEEDFSSSRNKSSSNKTEDNWFFNGTIYRPFTSPETRKKIYNDTLKAYVVENLVTLAPAKSNTGVGRPIRPRPKLDREKTMRIDQKSSNRSSSDDATLLEQLFGVYNNNRKPTKRDSFNHEDPIETEAKGKENSNTGHARFEQIVEVVTSISTKVSSNFKEDPVVLKFVVTNSTSLPVIHLQSHEEGTSTPPTSAPEGISTGSKEENRSFRDQNLKKEAITVISNVKSDDHRPLTDFEKLKEIADIATGNETLMNSSAGFTLTRDGMEIFTKILNKIEDRTDKMISTTEDNLETDRCFGFLCRDGKCLPSSGRCNMLGECPNSEDEANCTCADFLRAQLLHQKICDGVADCWDYSDETDCDWCEEGQFVCGNSRTCIDQRKVCNGYTDCPGGEDEKKCAALIDDGIALYPSPEGHFSEIESTTNKDILYDQEAVESSIFESTTLHELKDTIQLEKLISTKDEPAIKEGSFLDSRENSNATTLVSGREISSNGKDTLAHGNSIHVNPKNDTTSIISITKEINNYNERGYLNIRKNGKWGKLCLSGMDNLLQERQAVWTFFYLQNFFFMVYSTTKLYSDYDTVEKVLDDSPTSVRSYYTLSYNEKSLDKTILTFKPSECPSGEILRVKCKNFECGIRTQAPSQARIVGGGSSSAGSWPWQVALYKEGDYQCGGALINERWILSAAHCFYHAQNEYWVARIGATRRGSFPSPYEQVLRLDHISLHPDYIDNGFINDIAMLRLEEPVTFSDYVRPVCLPQSEPKSGTTCTVTGWGQLFEIGRIFPDTLQEVQLPVISTEECRRKTLFLPLYRITSGMLCAGLKDGGRDACLGDSGGPLVCSGSDNKYTLHGITSNGYGCARPGRPGVYTKVHYYLFWVKYVISRQDIPSSIASCKGHRCPLGECLPKSRICNGFLECSDGSDERNCPVNL</sequence>
<dbReference type="SUPFAM" id="SSF82671">
    <property type="entry name" value="SEA domain"/>
    <property type="match status" value="1"/>
</dbReference>
<evidence type="ECO:0000256" key="4">
    <source>
        <dbReference type="ARBA" id="ARBA00022801"/>
    </source>
</evidence>
<dbReference type="PROSITE" id="PS50240">
    <property type="entry name" value="TRYPSIN_DOM"/>
    <property type="match status" value="1"/>
</dbReference>
<feature type="region of interest" description="Disordered" evidence="12">
    <location>
        <begin position="925"/>
        <end position="954"/>
    </location>
</feature>
<dbReference type="PROSITE" id="PS01209">
    <property type="entry name" value="LDLRA_1"/>
    <property type="match status" value="2"/>
</dbReference>
<keyword evidence="4 11" id="KW-0378">Hydrolase</keyword>
<feature type="disulfide bond" evidence="10">
    <location>
        <begin position="1131"/>
        <end position="1146"/>
    </location>
</feature>
<keyword evidence="7 13" id="KW-1133">Transmembrane helix</keyword>
<dbReference type="Pfam" id="PF00089">
    <property type="entry name" value="Trypsin"/>
    <property type="match status" value="1"/>
</dbReference>
<dbReference type="Proteomes" id="UP000053825">
    <property type="component" value="Unassembled WGS sequence"/>
</dbReference>
<dbReference type="InterPro" id="IPR033116">
    <property type="entry name" value="TRYPSIN_SER"/>
</dbReference>
<dbReference type="SUPFAM" id="SSF50494">
    <property type="entry name" value="Trypsin-like serine proteases"/>
    <property type="match status" value="1"/>
</dbReference>
<dbReference type="Pfam" id="PF00057">
    <property type="entry name" value="Ldl_recept_a"/>
    <property type="match status" value="2"/>
</dbReference>
<organism evidence="16 17">
    <name type="scientific">Habropoda laboriosa</name>
    <dbReference type="NCBI Taxonomy" id="597456"/>
    <lineage>
        <taxon>Eukaryota</taxon>
        <taxon>Metazoa</taxon>
        <taxon>Ecdysozoa</taxon>
        <taxon>Arthropoda</taxon>
        <taxon>Hexapoda</taxon>
        <taxon>Insecta</taxon>
        <taxon>Pterygota</taxon>
        <taxon>Neoptera</taxon>
        <taxon>Endopterygota</taxon>
        <taxon>Hymenoptera</taxon>
        <taxon>Apocrita</taxon>
        <taxon>Aculeata</taxon>
        <taxon>Apoidea</taxon>
        <taxon>Anthophila</taxon>
        <taxon>Apidae</taxon>
        <taxon>Habropoda</taxon>
    </lineage>
</organism>
<dbReference type="EMBL" id="KQ414663">
    <property type="protein sequence ID" value="KOC65504.1"/>
    <property type="molecule type" value="Genomic_DNA"/>
</dbReference>
<dbReference type="InterPro" id="IPR001314">
    <property type="entry name" value="Peptidase_S1A"/>
</dbReference>
<dbReference type="SMART" id="SM00020">
    <property type="entry name" value="Tryp_SPc"/>
    <property type="match status" value="1"/>
</dbReference>
<evidence type="ECO:0000259" key="14">
    <source>
        <dbReference type="PROSITE" id="PS50024"/>
    </source>
</evidence>
<dbReference type="InterPro" id="IPR001254">
    <property type="entry name" value="Trypsin_dom"/>
</dbReference>
<comment type="subcellular location">
    <subcellularLocation>
        <location evidence="1">Membrane</location>
        <topology evidence="1">Single-pass type II membrane protein</topology>
    </subcellularLocation>
</comment>
<dbReference type="InterPro" id="IPR002172">
    <property type="entry name" value="LDrepeatLR_classA_rpt"/>
</dbReference>
<feature type="region of interest" description="Disordered" evidence="12">
    <location>
        <begin position="999"/>
        <end position="1029"/>
    </location>
</feature>
<dbReference type="PROSITE" id="PS50068">
    <property type="entry name" value="LDLRA_2"/>
    <property type="match status" value="3"/>
</dbReference>
<dbReference type="PANTHER" id="PTHR24252">
    <property type="entry name" value="ACROSIN-RELATED"/>
    <property type="match status" value="1"/>
</dbReference>
<dbReference type="Gene3D" id="2.40.10.10">
    <property type="entry name" value="Trypsin-like serine proteases"/>
    <property type="match status" value="1"/>
</dbReference>
<feature type="domain" description="Peptidase S1" evidence="15">
    <location>
        <begin position="1461"/>
        <end position="1696"/>
    </location>
</feature>
<evidence type="ECO:0000256" key="10">
    <source>
        <dbReference type="PROSITE-ProRule" id="PRU00124"/>
    </source>
</evidence>
<evidence type="ECO:0000313" key="16">
    <source>
        <dbReference type="EMBL" id="KOC65504.1"/>
    </source>
</evidence>
<evidence type="ECO:0000256" key="9">
    <source>
        <dbReference type="ARBA" id="ARBA00023157"/>
    </source>
</evidence>
<feature type="transmembrane region" description="Helical" evidence="13">
    <location>
        <begin position="58"/>
        <end position="84"/>
    </location>
</feature>
<dbReference type="InterPro" id="IPR043504">
    <property type="entry name" value="Peptidase_S1_PA_chymotrypsin"/>
</dbReference>
<dbReference type="FunFam" id="2.40.10.10:FF:000003">
    <property type="entry name" value="Transmembrane serine protease 3"/>
    <property type="match status" value="1"/>
</dbReference>
<evidence type="ECO:0000256" key="2">
    <source>
        <dbReference type="ARBA" id="ARBA00022670"/>
    </source>
</evidence>
<dbReference type="GO" id="GO:0006508">
    <property type="term" value="P:proteolysis"/>
    <property type="evidence" value="ECO:0007669"/>
    <property type="project" value="UniProtKB-KW"/>
</dbReference>
<dbReference type="STRING" id="597456.A0A0L7R3U7"/>
<dbReference type="SMART" id="SM00192">
    <property type="entry name" value="LDLa"/>
    <property type="match status" value="3"/>
</dbReference>
<feature type="disulfide bond" evidence="10">
    <location>
        <begin position="1712"/>
        <end position="1730"/>
    </location>
</feature>